<comment type="caution">
    <text evidence="1">The sequence shown here is derived from an EMBL/GenBank/DDBJ whole genome shotgun (WGS) entry which is preliminary data.</text>
</comment>
<dbReference type="AlphaFoldDB" id="A0A9P8S0X9"/>
<evidence type="ECO:0000313" key="2">
    <source>
        <dbReference type="Proteomes" id="UP000018208"/>
    </source>
</evidence>
<protein>
    <submittedName>
        <fullName evidence="1">Uncharacterized protein</fullName>
    </submittedName>
</protein>
<dbReference type="EMBL" id="AUWU02000002">
    <property type="protein sequence ID" value="KAH0576482.1"/>
    <property type="molecule type" value="Genomic_DNA"/>
</dbReference>
<organism evidence="1 2">
    <name type="scientific">Spironucleus salmonicida</name>
    <dbReference type="NCBI Taxonomy" id="348837"/>
    <lineage>
        <taxon>Eukaryota</taxon>
        <taxon>Metamonada</taxon>
        <taxon>Diplomonadida</taxon>
        <taxon>Hexamitidae</taxon>
        <taxon>Hexamitinae</taxon>
        <taxon>Spironucleus</taxon>
    </lineage>
</organism>
<gene>
    <name evidence="1" type="ORF">SS50377_22046</name>
</gene>
<sequence length="99" mass="11264">MGSCCIESMLKDAKNYEILKLNDDVQNLDITSVSSSSQQTESEYFYNNEYCKVPLVQEKNISTAKSFVLQERMLSATFELPYILSDSDSNIESTVDQKQ</sequence>
<proteinExistence type="predicted"/>
<dbReference type="RefSeq" id="XP_067767255.1">
    <property type="nucleotide sequence ID" value="XM_067905938.1"/>
</dbReference>
<keyword evidence="2" id="KW-1185">Reference proteome</keyword>
<dbReference type="Proteomes" id="UP000018208">
    <property type="component" value="Unassembled WGS sequence"/>
</dbReference>
<dbReference type="KEGG" id="ssao:94296069"/>
<accession>A0A9P8S0X9</accession>
<evidence type="ECO:0000313" key="1">
    <source>
        <dbReference type="EMBL" id="KAH0576482.1"/>
    </source>
</evidence>
<name>A0A9P8S0X9_9EUKA</name>
<dbReference type="GeneID" id="94296069"/>
<reference evidence="1 2" key="1">
    <citation type="journal article" date="2014" name="PLoS Genet.">
        <title>The Genome of Spironucleus salmonicida Highlights a Fish Pathogen Adapted to Fluctuating Environments.</title>
        <authorList>
            <person name="Xu F."/>
            <person name="Jerlstrom-Hultqvist J."/>
            <person name="Einarsson E."/>
            <person name="Astvaldsson A."/>
            <person name="Svard S.G."/>
            <person name="Andersson J.O."/>
        </authorList>
    </citation>
    <scope>NUCLEOTIDE SEQUENCE [LARGE SCALE GENOMIC DNA]</scope>
    <source>
        <strain evidence="1 2">ATCC 50377</strain>
    </source>
</reference>